<reference evidence="4 5" key="1">
    <citation type="submission" date="2017-10" db="EMBL/GenBank/DDBJ databases">
        <title>Development of genomic resources for the powdery mildew, Erysiphe pulchra.</title>
        <authorList>
            <person name="Wadl P.A."/>
            <person name="Mack B.M."/>
            <person name="Moore G."/>
            <person name="Beltz S.B."/>
        </authorList>
    </citation>
    <scope>NUCLEOTIDE SEQUENCE [LARGE SCALE GENOMIC DNA]</scope>
    <source>
        <strain evidence="4">Cflorida</strain>
    </source>
</reference>
<dbReference type="Gene3D" id="1.10.510.10">
    <property type="entry name" value="Transferase(Phosphotransferase) domain 1"/>
    <property type="match status" value="1"/>
</dbReference>
<evidence type="ECO:0000259" key="3">
    <source>
        <dbReference type="PROSITE" id="PS50011"/>
    </source>
</evidence>
<dbReference type="Proteomes" id="UP000237438">
    <property type="component" value="Unassembled WGS sequence"/>
</dbReference>
<evidence type="ECO:0000256" key="2">
    <source>
        <dbReference type="ARBA" id="ARBA00022840"/>
    </source>
</evidence>
<dbReference type="Pfam" id="PF00069">
    <property type="entry name" value="Pkinase"/>
    <property type="match status" value="1"/>
</dbReference>
<dbReference type="AlphaFoldDB" id="A0A2S4PKN2"/>
<protein>
    <recommendedName>
        <fullName evidence="3">Protein kinase domain-containing protein</fullName>
    </recommendedName>
</protein>
<keyword evidence="1" id="KW-0547">Nucleotide-binding</keyword>
<keyword evidence="2" id="KW-0067">ATP-binding</keyword>
<dbReference type="GO" id="GO:0004674">
    <property type="term" value="F:protein serine/threonine kinase activity"/>
    <property type="evidence" value="ECO:0007669"/>
    <property type="project" value="TreeGrafter"/>
</dbReference>
<dbReference type="SMART" id="SM00220">
    <property type="entry name" value="S_TKc"/>
    <property type="match status" value="1"/>
</dbReference>
<name>A0A2S4PKN2_9PEZI</name>
<dbReference type="PROSITE" id="PS50011">
    <property type="entry name" value="PROTEIN_KINASE_DOM"/>
    <property type="match status" value="1"/>
</dbReference>
<feature type="domain" description="Protein kinase" evidence="3">
    <location>
        <begin position="1"/>
        <end position="240"/>
    </location>
</feature>
<dbReference type="STRING" id="225359.A0A2S4PKN2"/>
<dbReference type="OrthoDB" id="68483at2759"/>
<evidence type="ECO:0000256" key="1">
    <source>
        <dbReference type="ARBA" id="ARBA00022741"/>
    </source>
</evidence>
<gene>
    <name evidence="4" type="ORF">EPUL_005251</name>
</gene>
<proteinExistence type="predicted"/>
<sequence length="352" mass="40531">MPLADRCKTNQLCTAQNIHQAQQLQNPLYLIKGEMEAMKRANHPNLLQLIEVLDDPEDDSIYMVLELCIKDVVTKVGIGEKAEPHSPEKCREWFRQIISGLEHLHEQGIVHRDIKPDNLLLTKDNILKIADFGDSEIFEKGSDMMIFKSAGSPAFTPPELCVKTMDIWSLGVSLYCIRFGYLPFERDMILELYDAIRNEELKLDIDPSQEPEFHDLMMRLLEKDPEKRANMEQIKIHPWLTSNCSEPLPNPSMGMSGELIKTQAIKIDNRVFKPAFKNQQFDQEIIEEFPSIIFRPISFEATLNNNNQSCGMSDDKQEPNTQITASLKTIQHPIHKFMRQRIDSGISMDNFE</sequence>
<dbReference type="InterPro" id="IPR008271">
    <property type="entry name" value="Ser/Thr_kinase_AS"/>
</dbReference>
<dbReference type="PANTHER" id="PTHR24346">
    <property type="entry name" value="MAP/MICROTUBULE AFFINITY-REGULATING KINASE"/>
    <property type="match status" value="1"/>
</dbReference>
<dbReference type="InterPro" id="IPR000719">
    <property type="entry name" value="Prot_kinase_dom"/>
</dbReference>
<dbReference type="GO" id="GO:0005737">
    <property type="term" value="C:cytoplasm"/>
    <property type="evidence" value="ECO:0007669"/>
    <property type="project" value="TreeGrafter"/>
</dbReference>
<dbReference type="GO" id="GO:0005524">
    <property type="term" value="F:ATP binding"/>
    <property type="evidence" value="ECO:0007669"/>
    <property type="project" value="UniProtKB-KW"/>
</dbReference>
<dbReference type="InterPro" id="IPR011009">
    <property type="entry name" value="Kinase-like_dom_sf"/>
</dbReference>
<evidence type="ECO:0000313" key="4">
    <source>
        <dbReference type="EMBL" id="POS82598.1"/>
    </source>
</evidence>
<dbReference type="FunFam" id="1.10.510.10:FF:000571">
    <property type="entry name" value="Maternal embryonic leucine zipper kinase"/>
    <property type="match status" value="1"/>
</dbReference>
<dbReference type="EMBL" id="PEDP01002551">
    <property type="protein sequence ID" value="POS82598.1"/>
    <property type="molecule type" value="Genomic_DNA"/>
</dbReference>
<dbReference type="GO" id="GO:0035556">
    <property type="term" value="P:intracellular signal transduction"/>
    <property type="evidence" value="ECO:0007669"/>
    <property type="project" value="TreeGrafter"/>
</dbReference>
<accession>A0A2S4PKN2</accession>
<dbReference type="PROSITE" id="PS00108">
    <property type="entry name" value="PROTEIN_KINASE_ST"/>
    <property type="match status" value="1"/>
</dbReference>
<comment type="caution">
    <text evidence="4">The sequence shown here is derived from an EMBL/GenBank/DDBJ whole genome shotgun (WGS) entry which is preliminary data.</text>
</comment>
<evidence type="ECO:0000313" key="5">
    <source>
        <dbReference type="Proteomes" id="UP000237438"/>
    </source>
</evidence>
<keyword evidence="5" id="KW-1185">Reference proteome</keyword>
<dbReference type="PANTHER" id="PTHR24346:SF77">
    <property type="entry name" value="SERINE THREONINE PROTEIN KINASE"/>
    <property type="match status" value="1"/>
</dbReference>
<dbReference type="CDD" id="cd14008">
    <property type="entry name" value="STKc_LKB1_CaMKK"/>
    <property type="match status" value="1"/>
</dbReference>
<organism evidence="4 5">
    <name type="scientific">Erysiphe pulchra</name>
    <dbReference type="NCBI Taxonomy" id="225359"/>
    <lineage>
        <taxon>Eukaryota</taxon>
        <taxon>Fungi</taxon>
        <taxon>Dikarya</taxon>
        <taxon>Ascomycota</taxon>
        <taxon>Pezizomycotina</taxon>
        <taxon>Leotiomycetes</taxon>
        <taxon>Erysiphales</taxon>
        <taxon>Erysiphaceae</taxon>
        <taxon>Erysiphe</taxon>
    </lineage>
</organism>
<dbReference type="SUPFAM" id="SSF56112">
    <property type="entry name" value="Protein kinase-like (PK-like)"/>
    <property type="match status" value="1"/>
</dbReference>
<feature type="non-terminal residue" evidence="4">
    <location>
        <position position="352"/>
    </location>
</feature>